<accession>A0A4S4MSV0</accession>
<dbReference type="Proteomes" id="UP000308730">
    <property type="component" value="Unassembled WGS sequence"/>
</dbReference>
<gene>
    <name evidence="4" type="ORF">EUX98_g5288</name>
</gene>
<dbReference type="AlphaFoldDB" id="A0A4S4MSV0"/>
<dbReference type="PROSITE" id="PS50157">
    <property type="entry name" value="ZINC_FINGER_C2H2_2"/>
    <property type="match status" value="1"/>
</dbReference>
<feature type="compositionally biased region" description="Acidic residues" evidence="2">
    <location>
        <begin position="481"/>
        <end position="491"/>
    </location>
</feature>
<evidence type="ECO:0000259" key="3">
    <source>
        <dbReference type="PROSITE" id="PS50157"/>
    </source>
</evidence>
<feature type="compositionally biased region" description="Polar residues" evidence="2">
    <location>
        <begin position="417"/>
        <end position="443"/>
    </location>
</feature>
<sequence>MPDYSFDSYCIALSEHLRRWGNRFTLAYTNPFLLRRFMTEAIQVLTDCDPFVHTVYNHLGGCVLVLHHPVVVDILARFYGDQVVLENFEVIEILPSSDAITALRKDKRGVVFLRQEAALVIWNDCIDLHESMYDSIFHELIHILQCCPCTVQRPHFTIAHGPFSNKPSCYSKHRFMSAQPNAKQQHNLDSLGDLGHLKLPTNAALTASNESTPGVQYLPEENLGLVVHQQSQVVRAFDFDDIGKSLLEWPNRSPISDVSSPSTSTCYSPQELFAGMSPTLTSGAPGSPFSSETETTSPSSMFASPLGAADDISDNDTSDSDSDTSDDDTDAPIVPKPIVNASSLVQPLVTYSYPMPSPLPSGGGKTKYPTDWRREPPPVAGLRPIKPVPSKRGGSQKSPSVPASPATSVIRDGRLPTNGSTPSSAFASMNLHSPVQNNASQLPSPGRGMKRPLPTSFRKTGGSPPRRPALLANEPRSSTSGDDDVEHDEDGSEHAHTPGHSAILSPISSSAKAVMQKGRKRRKAGGAVISKKQKFACSACAQTFTREADMRRHRNTACKKAGTVESIPCQYCQVPFNRGDALNRHIRTKHRDIIGAIAM</sequence>
<keyword evidence="5" id="KW-1185">Reference proteome</keyword>
<dbReference type="Gene3D" id="3.30.160.60">
    <property type="entry name" value="Classic Zinc Finger"/>
    <property type="match status" value="1"/>
</dbReference>
<keyword evidence="1" id="KW-0862">Zinc</keyword>
<evidence type="ECO:0000256" key="2">
    <source>
        <dbReference type="SAM" id="MobiDB-lite"/>
    </source>
</evidence>
<dbReference type="GO" id="GO:0008270">
    <property type="term" value="F:zinc ion binding"/>
    <property type="evidence" value="ECO:0007669"/>
    <property type="project" value="UniProtKB-KW"/>
</dbReference>
<proteinExistence type="predicted"/>
<dbReference type="Pfam" id="PF00096">
    <property type="entry name" value="zf-C2H2"/>
    <property type="match status" value="1"/>
</dbReference>
<feature type="region of interest" description="Disordered" evidence="2">
    <location>
        <begin position="353"/>
        <end position="527"/>
    </location>
</feature>
<feature type="compositionally biased region" description="Low complexity" evidence="2">
    <location>
        <begin position="287"/>
        <end position="300"/>
    </location>
</feature>
<feature type="compositionally biased region" description="Acidic residues" evidence="2">
    <location>
        <begin position="311"/>
        <end position="330"/>
    </location>
</feature>
<comment type="caution">
    <text evidence="4">The sequence shown here is derived from an EMBL/GenBank/DDBJ whole genome shotgun (WGS) entry which is preliminary data.</text>
</comment>
<evidence type="ECO:0000256" key="1">
    <source>
        <dbReference type="PROSITE-ProRule" id="PRU00042"/>
    </source>
</evidence>
<keyword evidence="1" id="KW-0479">Metal-binding</keyword>
<feature type="compositionally biased region" description="Low complexity" evidence="2">
    <location>
        <begin position="398"/>
        <end position="409"/>
    </location>
</feature>
<feature type="domain" description="C2H2-type" evidence="3">
    <location>
        <begin position="535"/>
        <end position="556"/>
    </location>
</feature>
<evidence type="ECO:0000313" key="4">
    <source>
        <dbReference type="EMBL" id="THH28895.1"/>
    </source>
</evidence>
<organism evidence="4 5">
    <name type="scientific">Antrodiella citrinella</name>
    <dbReference type="NCBI Taxonomy" id="2447956"/>
    <lineage>
        <taxon>Eukaryota</taxon>
        <taxon>Fungi</taxon>
        <taxon>Dikarya</taxon>
        <taxon>Basidiomycota</taxon>
        <taxon>Agaricomycotina</taxon>
        <taxon>Agaricomycetes</taxon>
        <taxon>Polyporales</taxon>
        <taxon>Steccherinaceae</taxon>
        <taxon>Antrodiella</taxon>
    </lineage>
</organism>
<dbReference type="OrthoDB" id="2804737at2759"/>
<dbReference type="SMART" id="SM00355">
    <property type="entry name" value="ZnF_C2H2"/>
    <property type="match status" value="2"/>
</dbReference>
<feature type="compositionally biased region" description="Low complexity" evidence="2">
    <location>
        <begin position="253"/>
        <end position="269"/>
    </location>
</feature>
<name>A0A4S4MSV0_9APHY</name>
<dbReference type="InterPro" id="IPR013087">
    <property type="entry name" value="Znf_C2H2_type"/>
</dbReference>
<dbReference type="PROSITE" id="PS00028">
    <property type="entry name" value="ZINC_FINGER_C2H2_1"/>
    <property type="match status" value="1"/>
</dbReference>
<feature type="region of interest" description="Disordered" evidence="2">
    <location>
        <begin position="250"/>
        <end position="338"/>
    </location>
</feature>
<reference evidence="4 5" key="1">
    <citation type="submission" date="2019-02" db="EMBL/GenBank/DDBJ databases">
        <title>Genome sequencing of the rare red list fungi Antrodiella citrinella (Flaviporus citrinellus).</title>
        <authorList>
            <person name="Buettner E."/>
            <person name="Kellner H."/>
        </authorList>
    </citation>
    <scope>NUCLEOTIDE SEQUENCE [LARGE SCALE GENOMIC DNA]</scope>
    <source>
        <strain evidence="4 5">DSM 108506</strain>
    </source>
</reference>
<dbReference type="EMBL" id="SGPM01000151">
    <property type="protein sequence ID" value="THH28895.1"/>
    <property type="molecule type" value="Genomic_DNA"/>
</dbReference>
<evidence type="ECO:0000313" key="5">
    <source>
        <dbReference type="Proteomes" id="UP000308730"/>
    </source>
</evidence>
<protein>
    <recommendedName>
        <fullName evidence="3">C2H2-type domain-containing protein</fullName>
    </recommendedName>
</protein>
<keyword evidence="1" id="KW-0863">Zinc-finger</keyword>